<keyword evidence="4" id="KW-0572">Peptidoglycan-anchor</keyword>
<name>A0A1G9FPW2_ENTCA</name>
<evidence type="ECO:0000256" key="4">
    <source>
        <dbReference type="ARBA" id="ARBA00023088"/>
    </source>
</evidence>
<accession>A0A1G9FPW2</accession>
<keyword evidence="3" id="KW-0732">Signal</keyword>
<dbReference type="Proteomes" id="UP000286288">
    <property type="component" value="Unassembled WGS sequence"/>
</dbReference>
<proteinExistence type="predicted"/>
<evidence type="ECO:0000313" key="5">
    <source>
        <dbReference type="EMBL" id="RHK07260.1"/>
    </source>
</evidence>
<evidence type="ECO:0000256" key="1">
    <source>
        <dbReference type="ARBA" id="ARBA00022512"/>
    </source>
</evidence>
<keyword evidence="2" id="KW-0964">Secreted</keyword>
<dbReference type="RefSeq" id="WP_074536631.1">
    <property type="nucleotide sequence ID" value="NZ_CP119393.1"/>
</dbReference>
<dbReference type="InterPro" id="IPR019931">
    <property type="entry name" value="LPXTG_anchor"/>
</dbReference>
<keyword evidence="1" id="KW-0134">Cell wall</keyword>
<organism evidence="5 6">
    <name type="scientific">Enterococcus casseliflavus</name>
    <name type="common">Enterococcus flavescens</name>
    <dbReference type="NCBI Taxonomy" id="37734"/>
    <lineage>
        <taxon>Bacteria</taxon>
        <taxon>Bacillati</taxon>
        <taxon>Bacillota</taxon>
        <taxon>Bacilli</taxon>
        <taxon>Lactobacillales</taxon>
        <taxon>Enterococcaceae</taxon>
        <taxon>Enterococcus</taxon>
    </lineage>
</organism>
<dbReference type="EMBL" id="QRMZ01000005">
    <property type="protein sequence ID" value="RHK07260.1"/>
    <property type="molecule type" value="Genomic_DNA"/>
</dbReference>
<dbReference type="Pfam" id="PF00746">
    <property type="entry name" value="Gram_pos_anchor"/>
    <property type="match status" value="1"/>
</dbReference>
<comment type="caution">
    <text evidence="5">The sequence shown here is derived from an EMBL/GenBank/DDBJ whole genome shotgun (WGS) entry which is preliminary data.</text>
</comment>
<dbReference type="NCBIfam" id="TIGR01167">
    <property type="entry name" value="LPXTG_anchor"/>
    <property type="match status" value="1"/>
</dbReference>
<sequence length="115" mass="12581">MKHGHWKYVLIVLLFVLFVIPSQSFAQTASGNAGTRSVQVQGRIGETDDKLDEEQLDSDAVGDDGRTKIVADVSAINKGSLPKTGSEQAKIASIVGLFLLIISFYLFSSRQLRRN</sequence>
<evidence type="ECO:0000313" key="6">
    <source>
        <dbReference type="Proteomes" id="UP000286288"/>
    </source>
</evidence>
<reference evidence="5 6" key="1">
    <citation type="submission" date="2018-08" db="EMBL/GenBank/DDBJ databases">
        <title>A genome reference for cultivated species of the human gut microbiota.</title>
        <authorList>
            <person name="Zou Y."/>
            <person name="Xue W."/>
            <person name="Luo G."/>
        </authorList>
    </citation>
    <scope>NUCLEOTIDE SEQUENCE [LARGE SCALE GENOMIC DNA]</scope>
    <source>
        <strain evidence="5 6">AF48-16</strain>
    </source>
</reference>
<protein>
    <submittedName>
        <fullName evidence="5">LPXTG cell wall anchor domain-containing protein</fullName>
    </submittedName>
</protein>
<dbReference type="AlphaFoldDB" id="A0A1G9FPW2"/>
<evidence type="ECO:0000256" key="3">
    <source>
        <dbReference type="ARBA" id="ARBA00022729"/>
    </source>
</evidence>
<evidence type="ECO:0000256" key="2">
    <source>
        <dbReference type="ARBA" id="ARBA00022525"/>
    </source>
</evidence>
<gene>
    <name evidence="5" type="ORF">DW084_05205</name>
</gene>